<evidence type="ECO:0000313" key="2">
    <source>
        <dbReference type="Proteomes" id="UP001521184"/>
    </source>
</evidence>
<dbReference type="Proteomes" id="UP001521184">
    <property type="component" value="Unassembled WGS sequence"/>
</dbReference>
<evidence type="ECO:0000313" key="1">
    <source>
        <dbReference type="EMBL" id="KAL1646947.1"/>
    </source>
</evidence>
<reference evidence="1 2" key="1">
    <citation type="journal article" date="2023" name="Plant Dis.">
        <title>First Report of Diplodia intermedia Causing Canker and Dieback Diseases on Apple Trees in Canada.</title>
        <authorList>
            <person name="Ellouze W."/>
            <person name="Ilyukhin E."/>
            <person name="Sulman M."/>
            <person name="Ali S."/>
        </authorList>
    </citation>
    <scope>NUCLEOTIDE SEQUENCE [LARGE SCALE GENOMIC DNA]</scope>
    <source>
        <strain evidence="1 2">M45-28</strain>
    </source>
</reference>
<dbReference type="EMBL" id="JAKEKT020000014">
    <property type="protein sequence ID" value="KAL1646947.1"/>
    <property type="molecule type" value="Genomic_DNA"/>
</dbReference>
<comment type="caution">
    <text evidence="1">The sequence shown here is derived from an EMBL/GenBank/DDBJ whole genome shotgun (WGS) entry which is preliminary data.</text>
</comment>
<accession>A0ABR3TYK0</accession>
<proteinExistence type="predicted"/>
<keyword evidence="2" id="KW-1185">Reference proteome</keyword>
<name>A0ABR3TYK0_9PEZI</name>
<protein>
    <submittedName>
        <fullName evidence="1">Uncharacterized protein</fullName>
    </submittedName>
</protein>
<sequence>MDGGMEEYVRVRAHEIIDLPGPKGDDCSIYVRQNMHQQGPEKTYASRLLDLRQLPRIEEGYKTVTMLGDHVHNRDFVMYPDGVRLAAVLVLERMTTPGYYKQHRRHRPGEDTRFAVLFGSSHELPIAVDACEWTDDSSGVGTADLLADLATSFKPQPLRRGISLGHDRVKPDDFRALRRLKDQFIHQFETP</sequence>
<organism evidence="1 2">
    <name type="scientific">Diplodia intermedia</name>
    <dbReference type="NCBI Taxonomy" id="856260"/>
    <lineage>
        <taxon>Eukaryota</taxon>
        <taxon>Fungi</taxon>
        <taxon>Dikarya</taxon>
        <taxon>Ascomycota</taxon>
        <taxon>Pezizomycotina</taxon>
        <taxon>Dothideomycetes</taxon>
        <taxon>Dothideomycetes incertae sedis</taxon>
        <taxon>Botryosphaeriales</taxon>
        <taxon>Botryosphaeriaceae</taxon>
        <taxon>Diplodia</taxon>
    </lineage>
</organism>
<gene>
    <name evidence="1" type="ORF">SLS58_003084</name>
</gene>